<sequence>MESTSVLIVGGSLVGLSQALFLAHQGVDCVLVERHQGLSAHPRARGINPRTMELFRQAGVEGRLRAAESARALAGNSGVVMAHTLAGEHTRLDQAYFMDTDTDFSEHTPVAWCLCHQDEAEPAIAARARELGADLRFGTELTGFTSGGDGVTATVRDVATGATRTIRAGYLVAADGARGRVREELGIPLTGPGTISDFLNISFTADLREVLGDRRFVICYLRALPMRAALLPVNNADRWLMHVECDPARAAAMSEEECRELVRTGTGVPDLAVTIEQAAPWPMAAAVADAFRAGRVLLAGDAAHVMPPTGAFGSNTGIQDAHNLAWKLALVLRGRAAPALLDTYDAERRPVAAETARQVVLRSRDRSRMTRGNGEEAAPAIRSDAELMFTYRYESAAVVPEGTGAPAGKGAPGVRVPHLSLVRPGARVDLLDLLGRGFVLLAAAGGAGWARAAAALAAERDLPLDAYRVVPALEEATSHRDVLADPMGRWPAVSGTGTAGALLVRPDGIVAWRATAASADPRAELAAALDRVLAGTAPSLV</sequence>
<dbReference type="EMBL" id="BOOU01000085">
    <property type="protein sequence ID" value="GII80965.1"/>
    <property type="molecule type" value="Genomic_DNA"/>
</dbReference>
<evidence type="ECO:0000256" key="2">
    <source>
        <dbReference type="ARBA" id="ARBA00022630"/>
    </source>
</evidence>
<keyword evidence="6" id="KW-1185">Reference proteome</keyword>
<dbReference type="InterPro" id="IPR002938">
    <property type="entry name" value="FAD-bd"/>
</dbReference>
<dbReference type="Gene3D" id="3.40.30.120">
    <property type="match status" value="1"/>
</dbReference>
<proteinExistence type="predicted"/>
<dbReference type="SUPFAM" id="SSF51905">
    <property type="entry name" value="FAD/NAD(P)-binding domain"/>
    <property type="match status" value="1"/>
</dbReference>
<dbReference type="Pfam" id="PF01494">
    <property type="entry name" value="FAD_binding_3"/>
    <property type="match status" value="1"/>
</dbReference>
<dbReference type="AlphaFoldDB" id="A0A919RA38"/>
<dbReference type="PANTHER" id="PTHR43004:SF19">
    <property type="entry name" value="BINDING MONOOXYGENASE, PUTATIVE (JCVI)-RELATED"/>
    <property type="match status" value="1"/>
</dbReference>
<keyword evidence="3" id="KW-0274">FAD</keyword>
<evidence type="ECO:0000259" key="4">
    <source>
        <dbReference type="Pfam" id="PF01494"/>
    </source>
</evidence>
<evidence type="ECO:0000313" key="6">
    <source>
        <dbReference type="Proteomes" id="UP000655287"/>
    </source>
</evidence>
<evidence type="ECO:0000256" key="3">
    <source>
        <dbReference type="ARBA" id="ARBA00022827"/>
    </source>
</evidence>
<dbReference type="InterPro" id="IPR050641">
    <property type="entry name" value="RIFMO-like"/>
</dbReference>
<dbReference type="InterPro" id="IPR036188">
    <property type="entry name" value="FAD/NAD-bd_sf"/>
</dbReference>
<comment type="caution">
    <text evidence="5">The sequence shown here is derived from an EMBL/GenBank/DDBJ whole genome shotgun (WGS) entry which is preliminary data.</text>
</comment>
<dbReference type="PANTHER" id="PTHR43004">
    <property type="entry name" value="TRK SYSTEM POTASSIUM UPTAKE PROTEIN"/>
    <property type="match status" value="1"/>
</dbReference>
<evidence type="ECO:0000313" key="5">
    <source>
        <dbReference type="EMBL" id="GII80965.1"/>
    </source>
</evidence>
<organism evidence="5 6">
    <name type="scientific">Sphaerisporangium rufum</name>
    <dbReference type="NCBI Taxonomy" id="1381558"/>
    <lineage>
        <taxon>Bacteria</taxon>
        <taxon>Bacillati</taxon>
        <taxon>Actinomycetota</taxon>
        <taxon>Actinomycetes</taxon>
        <taxon>Streptosporangiales</taxon>
        <taxon>Streptosporangiaceae</taxon>
        <taxon>Sphaerisporangium</taxon>
    </lineage>
</organism>
<dbReference type="RefSeq" id="WP_203992494.1">
    <property type="nucleotide sequence ID" value="NZ_BOOU01000085.1"/>
</dbReference>
<dbReference type="Gene3D" id="3.50.50.60">
    <property type="entry name" value="FAD/NAD(P)-binding domain"/>
    <property type="match status" value="1"/>
</dbReference>
<dbReference type="PRINTS" id="PR00420">
    <property type="entry name" value="RNGMNOXGNASE"/>
</dbReference>
<dbReference type="GO" id="GO:0016709">
    <property type="term" value="F:oxidoreductase activity, acting on paired donors, with incorporation or reduction of molecular oxygen, NAD(P)H as one donor, and incorporation of one atom of oxygen"/>
    <property type="evidence" value="ECO:0007669"/>
    <property type="project" value="UniProtKB-ARBA"/>
</dbReference>
<protein>
    <submittedName>
        <fullName evidence="5">FAD-dependent oxidoreductase</fullName>
    </submittedName>
</protein>
<comment type="cofactor">
    <cofactor evidence="1">
        <name>FAD</name>
        <dbReference type="ChEBI" id="CHEBI:57692"/>
    </cofactor>
</comment>
<gene>
    <name evidence="5" type="ORF">Sru01_59470</name>
</gene>
<name>A0A919RA38_9ACTN</name>
<dbReference type="Pfam" id="PF21274">
    <property type="entry name" value="Rng_hyd_C"/>
    <property type="match status" value="1"/>
</dbReference>
<dbReference type="Gene3D" id="3.30.9.10">
    <property type="entry name" value="D-Amino Acid Oxidase, subunit A, domain 2"/>
    <property type="match status" value="1"/>
</dbReference>
<feature type="domain" description="FAD-binding" evidence="4">
    <location>
        <begin position="4"/>
        <end position="357"/>
    </location>
</feature>
<keyword evidence="2" id="KW-0285">Flavoprotein</keyword>
<evidence type="ECO:0000256" key="1">
    <source>
        <dbReference type="ARBA" id="ARBA00001974"/>
    </source>
</evidence>
<dbReference type="Proteomes" id="UP000655287">
    <property type="component" value="Unassembled WGS sequence"/>
</dbReference>
<reference evidence="5" key="1">
    <citation type="submission" date="2021-01" db="EMBL/GenBank/DDBJ databases">
        <title>Whole genome shotgun sequence of Sphaerisporangium rufum NBRC 109079.</title>
        <authorList>
            <person name="Komaki H."/>
            <person name="Tamura T."/>
        </authorList>
    </citation>
    <scope>NUCLEOTIDE SEQUENCE</scope>
    <source>
        <strain evidence="5">NBRC 109079</strain>
    </source>
</reference>
<dbReference type="GO" id="GO:0071949">
    <property type="term" value="F:FAD binding"/>
    <property type="evidence" value="ECO:0007669"/>
    <property type="project" value="InterPro"/>
</dbReference>
<accession>A0A919RA38</accession>